<dbReference type="PANTHER" id="PTHR42711:SF5">
    <property type="entry name" value="ABC TRANSPORTER ATP-BINDING PROTEIN NATA"/>
    <property type="match status" value="1"/>
</dbReference>
<dbReference type="PROSITE" id="PS50893">
    <property type="entry name" value="ABC_TRANSPORTER_2"/>
    <property type="match status" value="1"/>
</dbReference>
<dbReference type="SMART" id="SM00382">
    <property type="entry name" value="AAA"/>
    <property type="match status" value="1"/>
</dbReference>
<dbReference type="OrthoDB" id="9776369at2"/>
<dbReference type="InterPro" id="IPR050763">
    <property type="entry name" value="ABC_transporter_ATP-binding"/>
</dbReference>
<dbReference type="Gene3D" id="3.40.50.300">
    <property type="entry name" value="P-loop containing nucleotide triphosphate hydrolases"/>
    <property type="match status" value="1"/>
</dbReference>
<reference evidence="6 7" key="1">
    <citation type="submission" date="2016-07" db="EMBL/GenBank/DDBJ databases">
        <title>Genome and transcriptome analysis of iron-reducing fermentative bacteria Anoxybacter fermentans.</title>
        <authorList>
            <person name="Zeng X."/>
            <person name="Shao Z."/>
        </authorList>
    </citation>
    <scope>NUCLEOTIDE SEQUENCE [LARGE SCALE GENOMIC DNA]</scope>
    <source>
        <strain evidence="6 7">DY22613</strain>
    </source>
</reference>
<proteinExistence type="inferred from homology"/>
<protein>
    <recommendedName>
        <fullName evidence="5">ABC transporter domain-containing protein</fullName>
    </recommendedName>
</protein>
<dbReference type="InterPro" id="IPR003593">
    <property type="entry name" value="AAA+_ATPase"/>
</dbReference>
<dbReference type="Pfam" id="PF00005">
    <property type="entry name" value="ABC_tran"/>
    <property type="match status" value="1"/>
</dbReference>
<dbReference type="AlphaFoldDB" id="A0A3S9T0Z1"/>
<keyword evidence="3" id="KW-0547">Nucleotide-binding</keyword>
<gene>
    <name evidence="6" type="ORF">BBF96_12855</name>
</gene>
<evidence type="ECO:0000256" key="1">
    <source>
        <dbReference type="ARBA" id="ARBA00005417"/>
    </source>
</evidence>
<organism evidence="6 7">
    <name type="scientific">Anoxybacter fermentans</name>
    <dbReference type="NCBI Taxonomy" id="1323375"/>
    <lineage>
        <taxon>Bacteria</taxon>
        <taxon>Bacillati</taxon>
        <taxon>Bacillota</taxon>
        <taxon>Clostridia</taxon>
        <taxon>Halanaerobiales</taxon>
        <taxon>Anoxybacter</taxon>
    </lineage>
</organism>
<sequence>MEQIFYPLLYQLNYKRICRYVLEENTRSQRLYEKIGFKREGSLGCCYFKDGKYQNAYLYFIINGIEKIGVDNMNRTTDLRIENVSFYYPDGKCANKNINLEINRGEIFGLLGPNGAGKTTLMKQIIGTLISSKGEIYVSGFNVRKEWNKIKPLVGYQSQFLYGLNELKVKEILYYTGLLKGLSAKEAKAQTNYLIDFFGMESFKDELIFNLSGGMRKITNFCLSIINNPRILLLDEPTTGIDPDKKQKIWEFLHQKTKEKEMTIFITSHNINEMEKFLDRVAIIINGEIKFVGTPTELKKRVNFEYILTIKGKIENDIVERYGLISTKKDLYEINLKNLKDVQKILNIILDTEIDKIEDIKIESTTLEDAFIQFNNKYGYA</sequence>
<keyword evidence="2" id="KW-0813">Transport</keyword>
<accession>A0A3S9T0Z1</accession>
<keyword evidence="4" id="KW-0067">ATP-binding</keyword>
<dbReference type="SUPFAM" id="SSF55729">
    <property type="entry name" value="Acyl-CoA N-acyltransferases (Nat)"/>
    <property type="match status" value="1"/>
</dbReference>
<comment type="similarity">
    <text evidence="1">Belongs to the ABC transporter superfamily.</text>
</comment>
<evidence type="ECO:0000256" key="3">
    <source>
        <dbReference type="ARBA" id="ARBA00022741"/>
    </source>
</evidence>
<dbReference type="GO" id="GO:0005524">
    <property type="term" value="F:ATP binding"/>
    <property type="evidence" value="ECO:0007669"/>
    <property type="project" value="UniProtKB-KW"/>
</dbReference>
<evidence type="ECO:0000256" key="4">
    <source>
        <dbReference type="ARBA" id="ARBA00022840"/>
    </source>
</evidence>
<name>A0A3S9T0Z1_9FIRM</name>
<keyword evidence="7" id="KW-1185">Reference proteome</keyword>
<dbReference type="InterPro" id="IPR003439">
    <property type="entry name" value="ABC_transporter-like_ATP-bd"/>
</dbReference>
<dbReference type="GO" id="GO:0016887">
    <property type="term" value="F:ATP hydrolysis activity"/>
    <property type="evidence" value="ECO:0007669"/>
    <property type="project" value="InterPro"/>
</dbReference>
<dbReference type="Proteomes" id="UP000267250">
    <property type="component" value="Chromosome"/>
</dbReference>
<evidence type="ECO:0000313" key="6">
    <source>
        <dbReference type="EMBL" id="AZR74209.1"/>
    </source>
</evidence>
<dbReference type="InterPro" id="IPR016181">
    <property type="entry name" value="Acyl_CoA_acyltransferase"/>
</dbReference>
<feature type="domain" description="ABC transporter" evidence="5">
    <location>
        <begin position="79"/>
        <end position="311"/>
    </location>
</feature>
<dbReference type="InterPro" id="IPR027417">
    <property type="entry name" value="P-loop_NTPase"/>
</dbReference>
<evidence type="ECO:0000256" key="2">
    <source>
        <dbReference type="ARBA" id="ARBA00022448"/>
    </source>
</evidence>
<evidence type="ECO:0000313" key="7">
    <source>
        <dbReference type="Proteomes" id="UP000267250"/>
    </source>
</evidence>
<dbReference type="KEGG" id="aft:BBF96_12855"/>
<dbReference type="SUPFAM" id="SSF52540">
    <property type="entry name" value="P-loop containing nucleoside triphosphate hydrolases"/>
    <property type="match status" value="1"/>
</dbReference>
<dbReference type="PANTHER" id="PTHR42711">
    <property type="entry name" value="ABC TRANSPORTER ATP-BINDING PROTEIN"/>
    <property type="match status" value="1"/>
</dbReference>
<dbReference type="EMBL" id="CP016379">
    <property type="protein sequence ID" value="AZR74209.1"/>
    <property type="molecule type" value="Genomic_DNA"/>
</dbReference>
<evidence type="ECO:0000259" key="5">
    <source>
        <dbReference type="PROSITE" id="PS50893"/>
    </source>
</evidence>
<dbReference type="Gene3D" id="3.40.630.30">
    <property type="match status" value="1"/>
</dbReference>
<dbReference type="RefSeq" id="WP_127017565.1">
    <property type="nucleotide sequence ID" value="NZ_CP016379.1"/>
</dbReference>